<gene>
    <name evidence="3" type="ORF">DNH61_03985</name>
</gene>
<feature type="region of interest" description="Disordered" evidence="1">
    <location>
        <begin position="226"/>
        <end position="249"/>
    </location>
</feature>
<evidence type="ECO:0008006" key="5">
    <source>
        <dbReference type="Google" id="ProtNLM"/>
    </source>
</evidence>
<evidence type="ECO:0000256" key="2">
    <source>
        <dbReference type="SAM" id="Phobius"/>
    </source>
</evidence>
<protein>
    <recommendedName>
        <fullName evidence="5">DUF4129 domain-containing protein</fullName>
    </recommendedName>
</protein>
<keyword evidence="4" id="KW-1185">Reference proteome</keyword>
<keyword evidence="2" id="KW-1133">Transmembrane helix</keyword>
<keyword evidence="2" id="KW-0812">Transmembrane</keyword>
<feature type="transmembrane region" description="Helical" evidence="2">
    <location>
        <begin position="188"/>
        <end position="206"/>
    </location>
</feature>
<proteinExistence type="predicted"/>
<accession>A0A2W1LE39</accession>
<evidence type="ECO:0000313" key="3">
    <source>
        <dbReference type="EMBL" id="PZD97063.1"/>
    </source>
</evidence>
<feature type="transmembrane region" description="Helical" evidence="2">
    <location>
        <begin position="138"/>
        <end position="158"/>
    </location>
</feature>
<dbReference type="OrthoDB" id="2663086at2"/>
<feature type="compositionally biased region" description="Pro residues" evidence="1">
    <location>
        <begin position="230"/>
        <end position="249"/>
    </location>
</feature>
<keyword evidence="2" id="KW-0472">Membrane</keyword>
<evidence type="ECO:0000256" key="1">
    <source>
        <dbReference type="SAM" id="MobiDB-lite"/>
    </source>
</evidence>
<feature type="transmembrane region" description="Helical" evidence="2">
    <location>
        <begin position="264"/>
        <end position="285"/>
    </location>
</feature>
<dbReference type="EMBL" id="QKRB01000031">
    <property type="protein sequence ID" value="PZD97063.1"/>
    <property type="molecule type" value="Genomic_DNA"/>
</dbReference>
<feature type="transmembrane region" description="Helical" evidence="2">
    <location>
        <begin position="63"/>
        <end position="87"/>
    </location>
</feature>
<name>A0A2W1LE39_9BACL</name>
<organism evidence="3 4">
    <name type="scientific">Paenibacillus sambharensis</name>
    <dbReference type="NCBI Taxonomy" id="1803190"/>
    <lineage>
        <taxon>Bacteria</taxon>
        <taxon>Bacillati</taxon>
        <taxon>Bacillota</taxon>
        <taxon>Bacilli</taxon>
        <taxon>Bacillales</taxon>
        <taxon>Paenibacillaceae</taxon>
        <taxon>Paenibacillus</taxon>
    </lineage>
</organism>
<feature type="transmembrane region" description="Helical" evidence="2">
    <location>
        <begin position="36"/>
        <end position="56"/>
    </location>
</feature>
<dbReference type="Proteomes" id="UP000249522">
    <property type="component" value="Unassembled WGS sequence"/>
</dbReference>
<dbReference type="AlphaFoldDB" id="A0A2W1LE39"/>
<evidence type="ECO:0000313" key="4">
    <source>
        <dbReference type="Proteomes" id="UP000249522"/>
    </source>
</evidence>
<comment type="caution">
    <text evidence="3">The sequence shown here is derived from an EMBL/GenBank/DDBJ whole genome shotgun (WGS) entry which is preliminary data.</text>
</comment>
<sequence>MSRFLGTVLWRGAIETLMFLPPLIVAAEYWFAGPLGWLWILTMPLIYLAGSLNKLLTRNRIVLAYRLLIAMLFGALPATLLSGFSWYTVPAALAGAFFGYRGAEPLDPGDRAQISQVLAPSVLLYFAGSAASGSVDRLSAYSLVWLFAGLAALLIIAFRLNRIMLLSANFNEQSDRSLPAMVLNRNRGLILCFLAASVLLAAAGQIQRGLEWLRRQLQALLALLSSGESAPPPETPPASTPPPEEMLPPPEGEPSMFWKWLEVILMYAVQILLVLAAGWVLYKLFRAAPGLYRLVSRWLMRFSIRNGEAAYTGYIDDIETLQPKKNWRETVRERLTAARLFGEGWSQWTEERRIRYLFRKRFADEARRSGYRYQLSKTPKENMQQISQQPNADMNDRELFDWYERVRYGGETPLEGTADRLGKNK</sequence>
<reference evidence="3 4" key="1">
    <citation type="submission" date="2018-06" db="EMBL/GenBank/DDBJ databases">
        <title>Paenibacillus imtechensis sp. nov.</title>
        <authorList>
            <person name="Pinnaka A.K."/>
            <person name="Singh H."/>
            <person name="Kaur M."/>
        </authorList>
    </citation>
    <scope>NUCLEOTIDE SEQUENCE [LARGE SCALE GENOMIC DNA]</scope>
    <source>
        <strain evidence="3 4">SMB1</strain>
    </source>
</reference>
<dbReference type="RefSeq" id="WP_111145390.1">
    <property type="nucleotide sequence ID" value="NZ_QKRB01000031.1"/>
</dbReference>